<dbReference type="Proteomes" id="UP000779900">
    <property type="component" value="Unassembled WGS sequence"/>
</dbReference>
<dbReference type="EMBL" id="VGIR01000007">
    <property type="protein sequence ID" value="MBM3330656.1"/>
    <property type="molecule type" value="Genomic_DNA"/>
</dbReference>
<dbReference type="HAMAP" id="MF_00182">
    <property type="entry name" value="Formyl_trans"/>
    <property type="match status" value="1"/>
</dbReference>
<comment type="similarity">
    <text evidence="1 5">Belongs to the Fmt family.</text>
</comment>
<dbReference type="PANTHER" id="PTHR11138">
    <property type="entry name" value="METHIONYL-TRNA FORMYLTRANSFERASE"/>
    <property type="match status" value="1"/>
</dbReference>
<dbReference type="CDD" id="cd08704">
    <property type="entry name" value="Met_tRNA_FMT_C"/>
    <property type="match status" value="1"/>
</dbReference>
<dbReference type="GO" id="GO:0004479">
    <property type="term" value="F:methionyl-tRNA formyltransferase activity"/>
    <property type="evidence" value="ECO:0007669"/>
    <property type="project" value="UniProtKB-UniRule"/>
</dbReference>
<dbReference type="Pfam" id="PF02911">
    <property type="entry name" value="Formyl_trans_C"/>
    <property type="match status" value="1"/>
</dbReference>
<comment type="catalytic activity">
    <reaction evidence="5">
        <text>L-methionyl-tRNA(fMet) + (6R)-10-formyltetrahydrofolate = N-formyl-L-methionyl-tRNA(fMet) + (6S)-5,6,7,8-tetrahydrofolate + H(+)</text>
        <dbReference type="Rhea" id="RHEA:24380"/>
        <dbReference type="Rhea" id="RHEA-COMP:9952"/>
        <dbReference type="Rhea" id="RHEA-COMP:9953"/>
        <dbReference type="ChEBI" id="CHEBI:15378"/>
        <dbReference type="ChEBI" id="CHEBI:57453"/>
        <dbReference type="ChEBI" id="CHEBI:78530"/>
        <dbReference type="ChEBI" id="CHEBI:78844"/>
        <dbReference type="ChEBI" id="CHEBI:195366"/>
        <dbReference type="EC" id="2.1.2.9"/>
    </reaction>
</comment>
<dbReference type="InterPro" id="IPR011034">
    <property type="entry name" value="Formyl_transferase-like_C_sf"/>
</dbReference>
<dbReference type="InterPro" id="IPR002376">
    <property type="entry name" value="Formyl_transf_N"/>
</dbReference>
<dbReference type="Pfam" id="PF00551">
    <property type="entry name" value="Formyl_trans_N"/>
    <property type="match status" value="1"/>
</dbReference>
<evidence type="ECO:0000256" key="4">
    <source>
        <dbReference type="ARBA" id="ARBA00022917"/>
    </source>
</evidence>
<accession>A0A938BNZ4</accession>
<evidence type="ECO:0000256" key="1">
    <source>
        <dbReference type="ARBA" id="ARBA00010699"/>
    </source>
</evidence>
<dbReference type="SUPFAM" id="SSF53328">
    <property type="entry name" value="Formyltransferase"/>
    <property type="match status" value="1"/>
</dbReference>
<evidence type="ECO:0000256" key="6">
    <source>
        <dbReference type="SAM" id="MobiDB-lite"/>
    </source>
</evidence>
<dbReference type="InterPro" id="IPR036477">
    <property type="entry name" value="Formyl_transf_N_sf"/>
</dbReference>
<dbReference type="GO" id="GO:0005829">
    <property type="term" value="C:cytosol"/>
    <property type="evidence" value="ECO:0007669"/>
    <property type="project" value="TreeGrafter"/>
</dbReference>
<proteinExistence type="inferred from homology"/>
<comment type="function">
    <text evidence="5">Attaches a formyl group to the free amino group of methionyl-tRNA(fMet). The formyl group appears to play a dual role in the initiator identity of N-formylmethionyl-tRNA by promoting its recognition by IF2 and preventing the misappropriation of this tRNA by the elongation apparatus.</text>
</comment>
<name>A0A938BNZ4_UNCW3</name>
<dbReference type="PANTHER" id="PTHR11138:SF5">
    <property type="entry name" value="METHIONYL-TRNA FORMYLTRANSFERASE, MITOCHONDRIAL"/>
    <property type="match status" value="1"/>
</dbReference>
<evidence type="ECO:0000313" key="10">
    <source>
        <dbReference type="Proteomes" id="UP000779900"/>
    </source>
</evidence>
<dbReference type="EC" id="2.1.2.9" evidence="2 5"/>
<protein>
    <recommendedName>
        <fullName evidence="2 5">Methionyl-tRNA formyltransferase</fullName>
        <ecNumber evidence="2 5">2.1.2.9</ecNumber>
    </recommendedName>
</protein>
<sequence>MRVAFFGTSDFAVPALRSLARSAHRIETVVTAPPQPSGRGRKLVPSPTEQEARALGIKVLTPQDPNAPAFISEFGSQAPDAAVLAAYGYILKPAALSVPAFGFLNIHPSLLPRYRGAAPIQRALLAGEHETGVTIIALSEQVDAGDIVEQEVVAVGPNETAGELSRRLADVGARLILQSLTQLAEGKARRALQDPELATRAAKIAKAERSIDWRESAQQIHNRIRALSPEPGAVTSFRQRRIVLLRSEVSPVSDPGEPGQILFDHPGLVVAAGAGALEITELKPEGKRAQTGQDFRNGHRPVAGERFAA</sequence>
<dbReference type="SUPFAM" id="SSF50486">
    <property type="entry name" value="FMT C-terminal domain-like"/>
    <property type="match status" value="1"/>
</dbReference>
<dbReference type="CDD" id="cd08646">
    <property type="entry name" value="FMT_core_Met-tRNA-FMT_N"/>
    <property type="match status" value="1"/>
</dbReference>
<organism evidence="9 10">
    <name type="scientific">candidate division WOR-3 bacterium</name>
    <dbReference type="NCBI Taxonomy" id="2052148"/>
    <lineage>
        <taxon>Bacteria</taxon>
        <taxon>Bacteria division WOR-3</taxon>
    </lineage>
</organism>
<evidence type="ECO:0000259" key="8">
    <source>
        <dbReference type="Pfam" id="PF02911"/>
    </source>
</evidence>
<evidence type="ECO:0000256" key="3">
    <source>
        <dbReference type="ARBA" id="ARBA00022679"/>
    </source>
</evidence>
<dbReference type="Gene3D" id="3.40.50.12230">
    <property type="match status" value="1"/>
</dbReference>
<keyword evidence="4 5" id="KW-0648">Protein biosynthesis</keyword>
<keyword evidence="3 5" id="KW-0808">Transferase</keyword>
<dbReference type="AlphaFoldDB" id="A0A938BNZ4"/>
<feature type="binding site" evidence="5">
    <location>
        <begin position="109"/>
        <end position="112"/>
    </location>
    <ligand>
        <name>(6S)-5,6,7,8-tetrahydrofolate</name>
        <dbReference type="ChEBI" id="CHEBI:57453"/>
    </ligand>
</feature>
<evidence type="ECO:0000256" key="5">
    <source>
        <dbReference type="HAMAP-Rule" id="MF_00182"/>
    </source>
</evidence>
<feature type="domain" description="Formyl transferase N-terminal" evidence="7">
    <location>
        <begin position="1"/>
        <end position="178"/>
    </location>
</feature>
<feature type="region of interest" description="Disordered" evidence="6">
    <location>
        <begin position="285"/>
        <end position="309"/>
    </location>
</feature>
<dbReference type="InterPro" id="IPR041711">
    <property type="entry name" value="Met-tRNA-FMT_N"/>
</dbReference>
<evidence type="ECO:0000259" key="7">
    <source>
        <dbReference type="Pfam" id="PF00551"/>
    </source>
</evidence>
<comment type="caution">
    <text evidence="9">The sequence shown here is derived from an EMBL/GenBank/DDBJ whole genome shotgun (WGS) entry which is preliminary data.</text>
</comment>
<evidence type="ECO:0000313" key="9">
    <source>
        <dbReference type="EMBL" id="MBM3330656.1"/>
    </source>
</evidence>
<dbReference type="NCBIfam" id="TIGR00460">
    <property type="entry name" value="fmt"/>
    <property type="match status" value="1"/>
</dbReference>
<dbReference type="InterPro" id="IPR044135">
    <property type="entry name" value="Met-tRNA-FMT_C"/>
</dbReference>
<reference evidence="9" key="1">
    <citation type="submission" date="2019-03" db="EMBL/GenBank/DDBJ databases">
        <title>Lake Tanganyika Metagenome-Assembled Genomes (MAGs).</title>
        <authorList>
            <person name="Tran P."/>
        </authorList>
    </citation>
    <scope>NUCLEOTIDE SEQUENCE</scope>
    <source>
        <strain evidence="9">K_DeepCast_150m_m2_040</strain>
    </source>
</reference>
<evidence type="ECO:0000256" key="2">
    <source>
        <dbReference type="ARBA" id="ARBA00012261"/>
    </source>
</evidence>
<feature type="domain" description="Formyl transferase C-terminal" evidence="8">
    <location>
        <begin position="203"/>
        <end position="300"/>
    </location>
</feature>
<dbReference type="InterPro" id="IPR005794">
    <property type="entry name" value="Fmt"/>
</dbReference>
<gene>
    <name evidence="5" type="primary">fmt</name>
    <name evidence="9" type="ORF">FJY68_02240</name>
</gene>
<dbReference type="InterPro" id="IPR005793">
    <property type="entry name" value="Formyl_trans_C"/>
</dbReference>